<protein>
    <recommendedName>
        <fullName evidence="5">Integral membrane protein</fullName>
    </recommendedName>
</protein>
<evidence type="ECO:0000313" key="3">
    <source>
        <dbReference type="EMBL" id="KRN74681.1"/>
    </source>
</evidence>
<comment type="caution">
    <text evidence="3">The sequence shown here is derived from an EMBL/GenBank/DDBJ whole genome shotgun (WGS) entry which is preliminary data.</text>
</comment>
<dbReference type="OrthoDB" id="2143285at2"/>
<feature type="transmembrane region" description="Helical" evidence="2">
    <location>
        <begin position="238"/>
        <end position="256"/>
    </location>
</feature>
<keyword evidence="2" id="KW-0812">Transmembrane</keyword>
<accession>A0A0R2JBM6</accession>
<keyword evidence="4" id="KW-1185">Reference proteome</keyword>
<organism evidence="3 4">
    <name type="scientific">Weissella kandleri</name>
    <dbReference type="NCBI Taxonomy" id="1616"/>
    <lineage>
        <taxon>Bacteria</taxon>
        <taxon>Bacillati</taxon>
        <taxon>Bacillota</taxon>
        <taxon>Bacilli</taxon>
        <taxon>Lactobacillales</taxon>
        <taxon>Lactobacillaceae</taxon>
        <taxon>Weissella</taxon>
    </lineage>
</organism>
<keyword evidence="2" id="KW-0472">Membrane</keyword>
<dbReference type="EMBL" id="JQBP01000007">
    <property type="protein sequence ID" value="KRN74681.1"/>
    <property type="molecule type" value="Genomic_DNA"/>
</dbReference>
<feature type="transmembrane region" description="Helical" evidence="2">
    <location>
        <begin position="206"/>
        <end position="226"/>
    </location>
</feature>
<keyword evidence="2" id="KW-1133">Transmembrane helix</keyword>
<dbReference type="Pfam" id="PF06570">
    <property type="entry name" value="DUF1129"/>
    <property type="match status" value="1"/>
</dbReference>
<feature type="transmembrane region" description="Helical" evidence="2">
    <location>
        <begin position="147"/>
        <end position="164"/>
    </location>
</feature>
<dbReference type="InterPro" id="IPR009214">
    <property type="entry name" value="DUF1129"/>
</dbReference>
<evidence type="ECO:0000256" key="1">
    <source>
        <dbReference type="SAM" id="MobiDB-lite"/>
    </source>
</evidence>
<dbReference type="RefSeq" id="WP_057756198.1">
    <property type="nucleotide sequence ID" value="NZ_JQBP01000007.1"/>
</dbReference>
<dbReference type="PATRIC" id="fig|1616.3.peg.1220"/>
<feature type="compositionally biased region" description="Polar residues" evidence="1">
    <location>
        <begin position="8"/>
        <end position="17"/>
    </location>
</feature>
<evidence type="ECO:0008006" key="5">
    <source>
        <dbReference type="Google" id="ProtNLM"/>
    </source>
</evidence>
<gene>
    <name evidence="3" type="ORF">IV73_GL001187</name>
</gene>
<feature type="transmembrane region" description="Helical" evidence="2">
    <location>
        <begin position="170"/>
        <end position="194"/>
    </location>
</feature>
<dbReference type="Proteomes" id="UP000051655">
    <property type="component" value="Unassembled WGS sequence"/>
</dbReference>
<sequence>MTEEKQVSENTDPQVSADQEPVVDVVTPHEDDVVDNSATEATTLDAKKVEFKHLPTRIELAATGLNKRNQEFVYQAVELVTNEELELPLIQKIYDELLANQKPGRTAKQIYGTPEAAMGIQVEALKQETQVNPYADSNYWDLAVDNMLTFLMLFAVMFGITLLFQKNATVNVGAAGVTSLVLTSIFGGLIFALITKIMARQDLGRFMRIMAAILAFVLWFMIYMLVSLLPATVNPVLSGWFYLVVSAIAFFGFRAWRKRTGIVGGFMGASQAQNRK</sequence>
<reference evidence="3 4" key="1">
    <citation type="journal article" date="2015" name="Genome Announc.">
        <title>Expanding the biotechnology potential of lactobacilli through comparative genomics of 213 strains and associated genera.</title>
        <authorList>
            <person name="Sun Z."/>
            <person name="Harris H.M."/>
            <person name="McCann A."/>
            <person name="Guo C."/>
            <person name="Argimon S."/>
            <person name="Zhang W."/>
            <person name="Yang X."/>
            <person name="Jeffery I.B."/>
            <person name="Cooney J.C."/>
            <person name="Kagawa T.F."/>
            <person name="Liu W."/>
            <person name="Song Y."/>
            <person name="Salvetti E."/>
            <person name="Wrobel A."/>
            <person name="Rasinkangas P."/>
            <person name="Parkhill J."/>
            <person name="Rea M.C."/>
            <person name="O'Sullivan O."/>
            <person name="Ritari J."/>
            <person name="Douillard F.P."/>
            <person name="Paul Ross R."/>
            <person name="Yang R."/>
            <person name="Briner A.E."/>
            <person name="Felis G.E."/>
            <person name="de Vos W.M."/>
            <person name="Barrangou R."/>
            <person name="Klaenhammer T.R."/>
            <person name="Caufield P.W."/>
            <person name="Cui Y."/>
            <person name="Zhang H."/>
            <person name="O'Toole P.W."/>
        </authorList>
    </citation>
    <scope>NUCLEOTIDE SEQUENCE [LARGE SCALE GENOMIC DNA]</scope>
    <source>
        <strain evidence="3 4">DSM 20593</strain>
    </source>
</reference>
<evidence type="ECO:0000313" key="4">
    <source>
        <dbReference type="Proteomes" id="UP000051655"/>
    </source>
</evidence>
<dbReference type="AlphaFoldDB" id="A0A0R2JBM6"/>
<evidence type="ECO:0000256" key="2">
    <source>
        <dbReference type="SAM" id="Phobius"/>
    </source>
</evidence>
<name>A0A0R2JBM6_9LACO</name>
<dbReference type="STRING" id="1616.IV73_GL001187"/>
<proteinExistence type="predicted"/>
<feature type="region of interest" description="Disordered" evidence="1">
    <location>
        <begin position="1"/>
        <end position="23"/>
    </location>
</feature>